<evidence type="ECO:0000313" key="2">
    <source>
        <dbReference type="Proteomes" id="UP000002218"/>
    </source>
</evidence>
<gene>
    <name evidence="1" type="ordered locus">Namu_1807</name>
</gene>
<evidence type="ECO:0000313" key="1">
    <source>
        <dbReference type="EMBL" id="ACV78197.1"/>
    </source>
</evidence>
<dbReference type="InParanoid" id="C8XGL4"/>
<keyword evidence="2" id="KW-1185">Reference proteome</keyword>
<dbReference type="KEGG" id="nml:Namu_1807"/>
<dbReference type="STRING" id="479431.Namu_1807"/>
<accession>C8XGL4</accession>
<organism evidence="1 2">
    <name type="scientific">Nakamurella multipartita (strain ATCC 700099 / DSM 44233 / CIP 104796 / JCM 9543 / NBRC 105858 / Y-104)</name>
    <name type="common">Microsphaera multipartita</name>
    <dbReference type="NCBI Taxonomy" id="479431"/>
    <lineage>
        <taxon>Bacteria</taxon>
        <taxon>Bacillati</taxon>
        <taxon>Actinomycetota</taxon>
        <taxon>Actinomycetes</taxon>
        <taxon>Nakamurellales</taxon>
        <taxon>Nakamurellaceae</taxon>
        <taxon>Nakamurella</taxon>
    </lineage>
</organism>
<dbReference type="EMBL" id="CP001737">
    <property type="protein sequence ID" value="ACV78197.1"/>
    <property type="molecule type" value="Genomic_DNA"/>
</dbReference>
<dbReference type="RefSeq" id="WP_015747099.1">
    <property type="nucleotide sequence ID" value="NC_013235.1"/>
</dbReference>
<proteinExistence type="predicted"/>
<sequence>MSEHPHHPTRAQAVDWERPVDDSAIAARLDALAADDIDPEERLDTLDVLAEELVGRTGATATGLKERIRRLREQTAQDAVGTGEGS</sequence>
<reference evidence="1 2" key="2">
    <citation type="journal article" date="2010" name="Stand. Genomic Sci.">
        <title>Complete genome sequence of Nakamurella multipartita type strain (Y-104).</title>
        <authorList>
            <person name="Tice H."/>
            <person name="Mayilraj S."/>
            <person name="Sims D."/>
            <person name="Lapidus A."/>
            <person name="Nolan M."/>
            <person name="Lucas S."/>
            <person name="Glavina Del Rio T."/>
            <person name="Copeland A."/>
            <person name="Cheng J.F."/>
            <person name="Meincke L."/>
            <person name="Bruce D."/>
            <person name="Goodwin L."/>
            <person name="Pitluck S."/>
            <person name="Ivanova N."/>
            <person name="Mavromatis K."/>
            <person name="Ovchinnikova G."/>
            <person name="Pati A."/>
            <person name="Chen A."/>
            <person name="Palaniappan K."/>
            <person name="Land M."/>
            <person name="Hauser L."/>
            <person name="Chang Y.J."/>
            <person name="Jeffries C.D."/>
            <person name="Detter J.C."/>
            <person name="Brettin T."/>
            <person name="Rohde M."/>
            <person name="Goker M."/>
            <person name="Bristow J."/>
            <person name="Eisen J.A."/>
            <person name="Markowitz V."/>
            <person name="Hugenholtz P."/>
            <person name="Kyrpides N.C."/>
            <person name="Klenk H.P."/>
            <person name="Chen F."/>
        </authorList>
    </citation>
    <scope>NUCLEOTIDE SEQUENCE [LARGE SCALE GENOMIC DNA]</scope>
    <source>
        <strain evidence="2">ATCC 700099 / DSM 44233 / CIP 104796 / JCM 9543 / NBRC 105858 / Y-104</strain>
    </source>
</reference>
<dbReference type="Proteomes" id="UP000002218">
    <property type="component" value="Chromosome"/>
</dbReference>
<reference evidence="2" key="1">
    <citation type="submission" date="2009-09" db="EMBL/GenBank/DDBJ databases">
        <title>The complete genome of Nakamurella multipartita DSM 44233.</title>
        <authorList>
            <consortium name="US DOE Joint Genome Institute (JGI-PGF)"/>
            <person name="Lucas S."/>
            <person name="Copeland A."/>
            <person name="Lapidus A."/>
            <person name="Glavina del Rio T."/>
            <person name="Dalin E."/>
            <person name="Tice H."/>
            <person name="Bruce D."/>
            <person name="Goodwin L."/>
            <person name="Pitluck S."/>
            <person name="Kyrpides N."/>
            <person name="Mavromatis K."/>
            <person name="Ivanova N."/>
            <person name="Ovchinnikova G."/>
            <person name="Sims D."/>
            <person name="Meincke L."/>
            <person name="Brettin T."/>
            <person name="Detter J.C."/>
            <person name="Han C."/>
            <person name="Larimer F."/>
            <person name="Land M."/>
            <person name="Hauser L."/>
            <person name="Markowitz V."/>
            <person name="Cheng J.-F."/>
            <person name="Hugenholtz P."/>
            <person name="Woyke T."/>
            <person name="Wu D."/>
            <person name="Klenk H.-P."/>
            <person name="Eisen J.A."/>
        </authorList>
    </citation>
    <scope>NUCLEOTIDE SEQUENCE [LARGE SCALE GENOMIC DNA]</scope>
    <source>
        <strain evidence="2">ATCC 700099 / DSM 44233 / CIP 104796 / JCM 9543 / NBRC 105858 / Y-104</strain>
    </source>
</reference>
<dbReference type="AlphaFoldDB" id="C8XGL4"/>
<name>C8XGL4_NAKMY</name>
<dbReference type="HOGENOM" id="CLU_2494676_0_0_11"/>
<protein>
    <submittedName>
        <fullName evidence="1">Uncharacterized protein</fullName>
    </submittedName>
</protein>